<proteinExistence type="predicted"/>
<protein>
    <submittedName>
        <fullName evidence="1">Uncharacterized protein</fullName>
    </submittedName>
</protein>
<dbReference type="EMBL" id="JAWWNJ010000100">
    <property type="protein sequence ID" value="KAK6995965.1"/>
    <property type="molecule type" value="Genomic_DNA"/>
</dbReference>
<dbReference type="Proteomes" id="UP001362999">
    <property type="component" value="Unassembled WGS sequence"/>
</dbReference>
<keyword evidence="2" id="KW-1185">Reference proteome</keyword>
<sequence length="79" mass="8669">MPQDSPSGFTSPFLPTADDIEGVRELTRCSISPPETSKLRTVVSIAPDELKRYDAEIAVVARELDRLRAERAMPRAVAA</sequence>
<name>A0AAV9ZXH7_9AGAR</name>
<reference evidence="1 2" key="1">
    <citation type="journal article" date="2024" name="J Genomics">
        <title>Draft genome sequencing and assembly of Favolaschia claudopus CIRM-BRFM 2984 isolated from oak limbs.</title>
        <authorList>
            <person name="Navarro D."/>
            <person name="Drula E."/>
            <person name="Chaduli D."/>
            <person name="Cazenave R."/>
            <person name="Ahrendt S."/>
            <person name="Wang J."/>
            <person name="Lipzen A."/>
            <person name="Daum C."/>
            <person name="Barry K."/>
            <person name="Grigoriev I.V."/>
            <person name="Favel A."/>
            <person name="Rosso M.N."/>
            <person name="Martin F."/>
        </authorList>
    </citation>
    <scope>NUCLEOTIDE SEQUENCE [LARGE SCALE GENOMIC DNA]</scope>
    <source>
        <strain evidence="1 2">CIRM-BRFM 2984</strain>
    </source>
</reference>
<evidence type="ECO:0000313" key="2">
    <source>
        <dbReference type="Proteomes" id="UP001362999"/>
    </source>
</evidence>
<comment type="caution">
    <text evidence="1">The sequence shown here is derived from an EMBL/GenBank/DDBJ whole genome shotgun (WGS) entry which is preliminary data.</text>
</comment>
<gene>
    <name evidence="1" type="ORF">R3P38DRAFT_3222928</name>
</gene>
<accession>A0AAV9ZXH7</accession>
<organism evidence="1 2">
    <name type="scientific">Favolaschia claudopus</name>
    <dbReference type="NCBI Taxonomy" id="2862362"/>
    <lineage>
        <taxon>Eukaryota</taxon>
        <taxon>Fungi</taxon>
        <taxon>Dikarya</taxon>
        <taxon>Basidiomycota</taxon>
        <taxon>Agaricomycotina</taxon>
        <taxon>Agaricomycetes</taxon>
        <taxon>Agaricomycetidae</taxon>
        <taxon>Agaricales</taxon>
        <taxon>Marasmiineae</taxon>
        <taxon>Mycenaceae</taxon>
        <taxon>Favolaschia</taxon>
    </lineage>
</organism>
<dbReference type="AlphaFoldDB" id="A0AAV9ZXH7"/>
<evidence type="ECO:0000313" key="1">
    <source>
        <dbReference type="EMBL" id="KAK6995965.1"/>
    </source>
</evidence>